<feature type="compositionally biased region" description="Low complexity" evidence="1">
    <location>
        <begin position="1"/>
        <end position="15"/>
    </location>
</feature>
<protein>
    <recommendedName>
        <fullName evidence="4">Secreted protein</fullName>
    </recommendedName>
</protein>
<gene>
    <name evidence="2" type="ORF">TK50_16050</name>
</gene>
<name>A0A0D0V6M0_9ACTN</name>
<evidence type="ECO:0000313" key="3">
    <source>
        <dbReference type="Proteomes" id="UP000032254"/>
    </source>
</evidence>
<evidence type="ECO:0008006" key="4">
    <source>
        <dbReference type="Google" id="ProtNLM"/>
    </source>
</evidence>
<keyword evidence="3" id="KW-1185">Reference proteome</keyword>
<dbReference type="EMBL" id="JXSX01000001">
    <property type="protein sequence ID" value="KIR66542.1"/>
    <property type="molecule type" value="Genomic_DNA"/>
</dbReference>
<evidence type="ECO:0000256" key="1">
    <source>
        <dbReference type="SAM" id="MobiDB-lite"/>
    </source>
</evidence>
<dbReference type="Proteomes" id="UP000032254">
    <property type="component" value="Unassembled WGS sequence"/>
</dbReference>
<feature type="region of interest" description="Disordered" evidence="1">
    <location>
        <begin position="1"/>
        <end position="29"/>
    </location>
</feature>
<evidence type="ECO:0000313" key="2">
    <source>
        <dbReference type="EMBL" id="KIR66542.1"/>
    </source>
</evidence>
<dbReference type="AlphaFoldDB" id="A0A0D0V6M0"/>
<sequence length="911" mass="95974">MGQAPRPARAVQARAGHPDGRLRRAGGGVKSTVRRRWELAAGGSSDLFDLVDAGSADLVAAALTGLPEQRRRAVGGELTEWFKTRRSTFWGSGRGTALAVAVVGCLPTAAQAAAILTRRTVTVDGDRAARLVRVVAAERGIDWLPELARRLADKLARDAWIGHWRFVAALLPADAAPPTGERFVELWVQSLASPDRRRGAPVPLLDRLRNDPLLAALLPRLFEIDGIGAPMMFDEVHTDWESRHRHVLPTALARLAADGVVDRAALLDGAVGRLLRGDRPAALRAFTVLLHELAPSAQEVAARATGYLRLLADAPAPVAVMAQKALRALPDPEPEAVLAASREVLLRPDKALVRGQLAWLDRLARRHPDRVAQIAEVIAVAAGHPAVDVRDRAAALTARHGPAPAVAGPVPAGGDTAPAVAVARGDDLPHPGPPAPAPAPITDLDELTEEVAALVGTEHRGEPFDRILDGLVRLAPTDGPRLRAALDPVLARRHWAWAAEHQWDPCCLCGLVSDLLETAGEPRPAVPQRGRWAALLAAVRRTGPQGPPRELVVTDPRVPAPHALLRARLAEVGHHLGEPGHAGLLAAPTSANGALDPLALLERLTALGERQPWRWDLTQALLRLPPGVDDTLAGKAEALRTPAGDRLAAWLRAGGLPDPVARVVPLARRPRKVGYDWQHDQLPPRRIAVELRPPAGYPDPYGLLTVDPPPMETDHATWARMWPSVLPHHLGVVAAYVLPQVTAAADLDRRDGALVLPLLAECGGAGGPAVDVALAYGLGARHGADRVAALDALLGLAATGRLDAAGVGARLGDLVAGNLVKLTRAVEPLRDAAGAGAPLSVWRLTAAALPPLLAAATPPRGLPDLLTLAAETATATGARVEVPGLAEVAGRGGTSRVVTEARRLHRALTAG</sequence>
<organism evidence="2 3">
    <name type="scientific">Micromonospora haikouensis</name>
    <dbReference type="NCBI Taxonomy" id="686309"/>
    <lineage>
        <taxon>Bacteria</taxon>
        <taxon>Bacillati</taxon>
        <taxon>Actinomycetota</taxon>
        <taxon>Actinomycetes</taxon>
        <taxon>Micromonosporales</taxon>
        <taxon>Micromonosporaceae</taxon>
        <taxon>Micromonospora</taxon>
    </lineage>
</organism>
<reference evidence="2 3" key="1">
    <citation type="submission" date="2015-01" db="EMBL/GenBank/DDBJ databases">
        <title>Sequencing and annotation of Micromonospora carbonacea strain JXNU-1 genome.</title>
        <authorList>
            <person name="Long Z."/>
            <person name="Huang Y."/>
            <person name="Jiang Y."/>
        </authorList>
    </citation>
    <scope>NUCLEOTIDE SEQUENCE [LARGE SCALE GENOMIC DNA]</scope>
    <source>
        <strain evidence="2 3">JXNU-1</strain>
    </source>
</reference>
<accession>A0A0D0V6M0</accession>
<proteinExistence type="predicted"/>
<comment type="caution">
    <text evidence="2">The sequence shown here is derived from an EMBL/GenBank/DDBJ whole genome shotgun (WGS) entry which is preliminary data.</text>
</comment>
<dbReference type="PATRIC" id="fig|47853.6.peg.3389"/>